<dbReference type="PANTHER" id="PTHR10742">
    <property type="entry name" value="FLAVIN MONOAMINE OXIDASE"/>
    <property type="match status" value="1"/>
</dbReference>
<dbReference type="Gene3D" id="3.50.50.60">
    <property type="entry name" value="FAD/NAD(P)-binding domain"/>
    <property type="match status" value="1"/>
</dbReference>
<reference evidence="9" key="1">
    <citation type="journal article" date="2008" name="Nat. Genet.">
        <title>The Pristionchus pacificus genome provides a unique perspective on nematode lifestyle and parasitism.</title>
        <authorList>
            <person name="Dieterich C."/>
            <person name="Clifton S.W."/>
            <person name="Schuster L.N."/>
            <person name="Chinwalla A."/>
            <person name="Delehaunty K."/>
            <person name="Dinkelacker I."/>
            <person name="Fulton L."/>
            <person name="Fulton R."/>
            <person name="Godfrey J."/>
            <person name="Minx P."/>
            <person name="Mitreva M."/>
            <person name="Roeseler W."/>
            <person name="Tian H."/>
            <person name="Witte H."/>
            <person name="Yang S.P."/>
            <person name="Wilson R.K."/>
            <person name="Sommer R.J."/>
        </authorList>
    </citation>
    <scope>NUCLEOTIDE SEQUENCE [LARGE SCALE GENOMIC DNA]</scope>
    <source>
        <strain evidence="9">PS312</strain>
    </source>
</reference>
<keyword evidence="7" id="KW-0560">Oxidoreductase</keyword>
<keyword evidence="6" id="KW-0274">FAD</keyword>
<evidence type="ECO:0000256" key="2">
    <source>
        <dbReference type="ARBA" id="ARBA00004496"/>
    </source>
</evidence>
<organism evidence="8 9">
    <name type="scientific">Pristionchus pacificus</name>
    <name type="common">Parasitic nematode worm</name>
    <dbReference type="NCBI Taxonomy" id="54126"/>
    <lineage>
        <taxon>Eukaryota</taxon>
        <taxon>Metazoa</taxon>
        <taxon>Ecdysozoa</taxon>
        <taxon>Nematoda</taxon>
        <taxon>Chromadorea</taxon>
        <taxon>Rhabditida</taxon>
        <taxon>Rhabditina</taxon>
        <taxon>Diplogasteromorpha</taxon>
        <taxon>Diplogasteroidea</taxon>
        <taxon>Neodiplogasteridae</taxon>
        <taxon>Pristionchus</taxon>
    </lineage>
</organism>
<dbReference type="InterPro" id="IPR002937">
    <property type="entry name" value="Amino_oxidase"/>
</dbReference>
<evidence type="ECO:0000313" key="8">
    <source>
        <dbReference type="EnsemblMetazoa" id="PPA28839.1"/>
    </source>
</evidence>
<keyword evidence="4" id="KW-0963">Cytoplasm</keyword>
<dbReference type="Pfam" id="PF01593">
    <property type="entry name" value="Amino_oxidase"/>
    <property type="match status" value="1"/>
</dbReference>
<keyword evidence="5" id="KW-0285">Flavoprotein</keyword>
<gene>
    <name evidence="8" type="primary">WBGene00118393</name>
</gene>
<comment type="cofactor">
    <cofactor evidence="1">
        <name>FAD</name>
        <dbReference type="ChEBI" id="CHEBI:57692"/>
    </cofactor>
</comment>
<dbReference type="PANTHER" id="PTHR10742:SF405">
    <property type="entry name" value="PEROXISOMAL N(1)-ACETYL-SPERMINE_SPERMIDINE OXIDASE"/>
    <property type="match status" value="1"/>
</dbReference>
<comment type="similarity">
    <text evidence="3">Belongs to the flavin monoamine oxidase family.</text>
</comment>
<evidence type="ECO:0000256" key="4">
    <source>
        <dbReference type="ARBA" id="ARBA00022490"/>
    </source>
</evidence>
<evidence type="ECO:0000313" key="9">
    <source>
        <dbReference type="Proteomes" id="UP000005239"/>
    </source>
</evidence>
<dbReference type="Gene3D" id="3.90.660.10">
    <property type="match status" value="1"/>
</dbReference>
<evidence type="ECO:0000256" key="6">
    <source>
        <dbReference type="ARBA" id="ARBA00022827"/>
    </source>
</evidence>
<dbReference type="GO" id="GO:0046592">
    <property type="term" value="F:polyamine oxidase activity"/>
    <property type="evidence" value="ECO:0000318"/>
    <property type="project" value="GO_Central"/>
</dbReference>
<evidence type="ECO:0000256" key="5">
    <source>
        <dbReference type="ARBA" id="ARBA00022630"/>
    </source>
</evidence>
<dbReference type="OrthoDB" id="2219495at2759"/>
<evidence type="ECO:0000256" key="1">
    <source>
        <dbReference type="ARBA" id="ARBA00001974"/>
    </source>
</evidence>
<sequence length="519" mass="58780">MISFRPPRPPFVTLLIFVLPLHAYASITDTIESIPKFTSSNRPKVAVIGAGMAGLSTARRLNELDVPSVDIYEALDRIGGRIHSVPHFGGYLQHGAQYINGEQNPIYEIAKELGVVSEVFGDLEHLDEPRFLYGDCDVSKSDLDLFIQFTSPLDPKYRKIAHEDEIVSRRDSIHDVYQRDYKQFIQTHNISGHRRHVFDALSLTFRSYWEFEWASDWKDVCQSLRNLADWDDKGEIGVSYSTNKFGYKAIIDKVASGKGKARLHLNSPIGNIKYNDESGVVLTLVNGTSIDTIYDYVVVTTSLGHLKKYHTKLFTPNIGRFKKRVIEHVGFGGSAKVFFRWANKFWNEEDLSMVTLAVKGCNGKDELDPFDSEITTLQPLEWEPHTLVAWIAGRGPKIFDEMDDQQLSYRITDLVRRLMKNETIEAPELIVRSKLTKNEYLLGSYSYVSVAQARARILHSDLSIPLKFGSHARVLFAGEATHHRLFETAIGAFLSGRREADRLTEDWTSRVESSLAGAS</sequence>
<name>A0A2A6CAS7_PRIPA</name>
<dbReference type="PRINTS" id="PR00419">
    <property type="entry name" value="ADXRDTASE"/>
</dbReference>
<comment type="subcellular location">
    <subcellularLocation>
        <location evidence="2">Cytoplasm</location>
    </subcellularLocation>
</comment>
<dbReference type="EnsemblMetazoa" id="PPA28839.1">
    <property type="protein sequence ID" value="PPA28839.1"/>
    <property type="gene ID" value="WBGene00118393"/>
</dbReference>
<dbReference type="InterPro" id="IPR036188">
    <property type="entry name" value="FAD/NAD-bd_sf"/>
</dbReference>
<protein>
    <submittedName>
        <fullName evidence="8">Hpo-15</fullName>
    </submittedName>
</protein>
<accession>A0A2A6CAS7</accession>
<keyword evidence="9" id="KW-1185">Reference proteome</keyword>
<evidence type="ECO:0000256" key="3">
    <source>
        <dbReference type="ARBA" id="ARBA00005995"/>
    </source>
</evidence>
<reference evidence="8" key="2">
    <citation type="submission" date="2022-06" db="UniProtKB">
        <authorList>
            <consortium name="EnsemblMetazoa"/>
        </authorList>
    </citation>
    <scope>IDENTIFICATION</scope>
    <source>
        <strain evidence="8">PS312</strain>
    </source>
</reference>
<dbReference type="GO" id="GO:0005737">
    <property type="term" value="C:cytoplasm"/>
    <property type="evidence" value="ECO:0000318"/>
    <property type="project" value="GO_Central"/>
</dbReference>
<dbReference type="SUPFAM" id="SSF51905">
    <property type="entry name" value="FAD/NAD(P)-binding domain"/>
    <property type="match status" value="1"/>
</dbReference>
<dbReference type="SUPFAM" id="SSF54373">
    <property type="entry name" value="FAD-linked reductases, C-terminal domain"/>
    <property type="match status" value="1"/>
</dbReference>
<evidence type="ECO:0000256" key="7">
    <source>
        <dbReference type="ARBA" id="ARBA00023002"/>
    </source>
</evidence>
<dbReference type="AlphaFoldDB" id="A0A2A6CAS7"/>
<accession>A0A8R1YP45</accession>
<proteinExistence type="inferred from homology"/>
<dbReference type="InterPro" id="IPR050281">
    <property type="entry name" value="Flavin_monoamine_oxidase"/>
</dbReference>
<dbReference type="Proteomes" id="UP000005239">
    <property type="component" value="Unassembled WGS sequence"/>
</dbReference>